<dbReference type="PANTHER" id="PTHR12547">
    <property type="entry name" value="CCCH ZINC FINGER/TIS11-RELATED"/>
    <property type="match status" value="1"/>
</dbReference>
<dbReference type="InterPro" id="IPR036855">
    <property type="entry name" value="Znf_CCCH_sf"/>
</dbReference>
<dbReference type="Proteomes" id="UP000444721">
    <property type="component" value="Unassembled WGS sequence"/>
</dbReference>
<dbReference type="VEuPathDB" id="AmoebaDB:NF0036730"/>
<protein>
    <recommendedName>
        <fullName evidence="7">C3H1-type domain-containing protein</fullName>
    </recommendedName>
</protein>
<feature type="domain" description="C3H1-type" evidence="7">
    <location>
        <begin position="246"/>
        <end position="274"/>
    </location>
</feature>
<dbReference type="GO" id="GO:0003729">
    <property type="term" value="F:mRNA binding"/>
    <property type="evidence" value="ECO:0007669"/>
    <property type="project" value="InterPro"/>
</dbReference>
<dbReference type="PROSITE" id="PS50103">
    <property type="entry name" value="ZF_C3H1"/>
    <property type="match status" value="2"/>
</dbReference>
<dbReference type="EMBL" id="VFQX01000027">
    <property type="protein sequence ID" value="KAF0979309.1"/>
    <property type="molecule type" value="Genomic_DNA"/>
</dbReference>
<keyword evidence="3 5" id="KW-0863">Zinc-finger</keyword>
<dbReference type="AlphaFoldDB" id="A0A6A5C240"/>
<proteinExistence type="predicted"/>
<dbReference type="Gene3D" id="4.10.1000.10">
    <property type="entry name" value="Zinc finger, CCCH-type"/>
    <property type="match status" value="2"/>
</dbReference>
<dbReference type="InterPro" id="IPR045877">
    <property type="entry name" value="ZFP36-like"/>
</dbReference>
<evidence type="ECO:0000256" key="1">
    <source>
        <dbReference type="ARBA" id="ARBA00022723"/>
    </source>
</evidence>
<dbReference type="SUPFAM" id="SSF90229">
    <property type="entry name" value="CCCH zinc finger"/>
    <property type="match status" value="2"/>
</dbReference>
<keyword evidence="2" id="KW-0677">Repeat</keyword>
<dbReference type="FunFam" id="4.10.1000.10:FF:000001">
    <property type="entry name" value="zinc finger CCCH domain-containing protein 15-like"/>
    <property type="match status" value="1"/>
</dbReference>
<dbReference type="VEuPathDB" id="AmoebaDB:FDP41_001652"/>
<dbReference type="PANTHER" id="PTHR12547:SF18">
    <property type="entry name" value="PROTEIN TIS11"/>
    <property type="match status" value="1"/>
</dbReference>
<evidence type="ECO:0000256" key="3">
    <source>
        <dbReference type="ARBA" id="ARBA00022771"/>
    </source>
</evidence>
<dbReference type="OrthoDB" id="410307at2759"/>
<accession>A0A6A5C240</accession>
<feature type="zinc finger region" description="C3H1-type" evidence="5">
    <location>
        <begin position="246"/>
        <end position="274"/>
    </location>
</feature>
<evidence type="ECO:0000259" key="7">
    <source>
        <dbReference type="PROSITE" id="PS50103"/>
    </source>
</evidence>
<reference evidence="8 9" key="1">
    <citation type="journal article" date="2019" name="Sci. Rep.">
        <title>Nanopore sequencing improves the draft genome of the human pathogenic amoeba Naegleria fowleri.</title>
        <authorList>
            <person name="Liechti N."/>
            <person name="Schurch N."/>
            <person name="Bruggmann R."/>
            <person name="Wittwer M."/>
        </authorList>
    </citation>
    <scope>NUCLEOTIDE SEQUENCE [LARGE SCALE GENOMIC DNA]</scope>
    <source>
        <strain evidence="8 9">ATCC 30894</strain>
    </source>
</reference>
<feature type="region of interest" description="Disordered" evidence="6">
    <location>
        <begin position="144"/>
        <end position="170"/>
    </location>
</feature>
<feature type="zinc finger region" description="C3H1-type" evidence="5">
    <location>
        <begin position="208"/>
        <end position="236"/>
    </location>
</feature>
<evidence type="ECO:0000256" key="5">
    <source>
        <dbReference type="PROSITE-ProRule" id="PRU00723"/>
    </source>
</evidence>
<dbReference type="GeneID" id="68108870"/>
<dbReference type="SMART" id="SM00356">
    <property type="entry name" value="ZnF_C3H1"/>
    <property type="match status" value="2"/>
</dbReference>
<feature type="domain" description="C3H1-type" evidence="7">
    <location>
        <begin position="208"/>
        <end position="236"/>
    </location>
</feature>
<keyword evidence="4 5" id="KW-0862">Zinc</keyword>
<dbReference type="RefSeq" id="XP_044564022.1">
    <property type="nucleotide sequence ID" value="XM_044704760.1"/>
</dbReference>
<evidence type="ECO:0000313" key="9">
    <source>
        <dbReference type="Proteomes" id="UP000444721"/>
    </source>
</evidence>
<dbReference type="Pfam" id="PF00642">
    <property type="entry name" value="zf-CCCH"/>
    <property type="match status" value="2"/>
</dbReference>
<name>A0A6A5C240_NAEFO</name>
<keyword evidence="9" id="KW-1185">Reference proteome</keyword>
<organism evidence="8 9">
    <name type="scientific">Naegleria fowleri</name>
    <name type="common">Brain eating amoeba</name>
    <dbReference type="NCBI Taxonomy" id="5763"/>
    <lineage>
        <taxon>Eukaryota</taxon>
        <taxon>Discoba</taxon>
        <taxon>Heterolobosea</taxon>
        <taxon>Tetramitia</taxon>
        <taxon>Eutetramitia</taxon>
        <taxon>Vahlkampfiidae</taxon>
        <taxon>Naegleria</taxon>
    </lineage>
</organism>
<evidence type="ECO:0000256" key="4">
    <source>
        <dbReference type="ARBA" id="ARBA00022833"/>
    </source>
</evidence>
<keyword evidence="1 5" id="KW-0479">Metal-binding</keyword>
<comment type="caution">
    <text evidence="8">The sequence shown here is derived from an EMBL/GenBank/DDBJ whole genome shotgun (WGS) entry which is preliminary data.</text>
</comment>
<dbReference type="InterPro" id="IPR000571">
    <property type="entry name" value="Znf_CCCH"/>
</dbReference>
<gene>
    <name evidence="8" type="ORF">FDP41_001652</name>
</gene>
<evidence type="ECO:0000256" key="2">
    <source>
        <dbReference type="ARBA" id="ARBA00022737"/>
    </source>
</evidence>
<sequence length="320" mass="36216">MLFDHRYMPSSSSMDVPMKNSSYHHPTHLIASNMGEDHHLCTYPGFGQTPDSLHFLLSTPFNQLGNPSMTLINHQTPSFDGLSFHKPQENQVSVKGKQSSTMNGNNLQTLKSTSCKPHICTHNHQGVSSPIHLNDNSIKTTTTTLPQRRQSNPSAPSSQQKQFSSASTSKRSLEAFASSTDFNDIVVQQSTNQQQTNDNQASYNGKDRYKTELCRSWEETGFCRYGDKCQFAHGRQELRVVTRHHKYKSELCNNYHYEGTCMYGIRCCFIHSIDKAVIGRALSQNIDMVPIQQTSRLPVFKEQIDHSVPLYFFTADSVNQ</sequence>
<evidence type="ECO:0000313" key="8">
    <source>
        <dbReference type="EMBL" id="KAF0979309.1"/>
    </source>
</evidence>
<evidence type="ECO:0000256" key="6">
    <source>
        <dbReference type="SAM" id="MobiDB-lite"/>
    </source>
</evidence>
<dbReference type="GO" id="GO:0008270">
    <property type="term" value="F:zinc ion binding"/>
    <property type="evidence" value="ECO:0007669"/>
    <property type="project" value="UniProtKB-KW"/>
</dbReference>